<dbReference type="AlphaFoldDB" id="A0AAV7UTP5"/>
<dbReference type="EMBL" id="JANPWB010000004">
    <property type="protein sequence ID" value="KAJ1191334.1"/>
    <property type="molecule type" value="Genomic_DNA"/>
</dbReference>
<evidence type="ECO:0000313" key="2">
    <source>
        <dbReference type="Proteomes" id="UP001066276"/>
    </source>
</evidence>
<dbReference type="Proteomes" id="UP001066276">
    <property type="component" value="Chromosome 2_2"/>
</dbReference>
<reference evidence="1" key="1">
    <citation type="journal article" date="2022" name="bioRxiv">
        <title>Sequencing and chromosome-scale assembly of the giantPleurodeles waltlgenome.</title>
        <authorList>
            <person name="Brown T."/>
            <person name="Elewa A."/>
            <person name="Iarovenko S."/>
            <person name="Subramanian E."/>
            <person name="Araus A.J."/>
            <person name="Petzold A."/>
            <person name="Susuki M."/>
            <person name="Suzuki K.-i.T."/>
            <person name="Hayashi T."/>
            <person name="Toyoda A."/>
            <person name="Oliveira C."/>
            <person name="Osipova E."/>
            <person name="Leigh N.D."/>
            <person name="Simon A."/>
            <person name="Yun M.H."/>
        </authorList>
    </citation>
    <scope>NUCLEOTIDE SEQUENCE</scope>
    <source>
        <strain evidence="1">20211129_DDA</strain>
        <tissue evidence="1">Liver</tissue>
    </source>
</reference>
<name>A0AAV7UTP5_PLEWA</name>
<gene>
    <name evidence="1" type="ORF">NDU88_000650</name>
</gene>
<evidence type="ECO:0000313" key="1">
    <source>
        <dbReference type="EMBL" id="KAJ1191334.1"/>
    </source>
</evidence>
<organism evidence="1 2">
    <name type="scientific">Pleurodeles waltl</name>
    <name type="common">Iberian ribbed newt</name>
    <dbReference type="NCBI Taxonomy" id="8319"/>
    <lineage>
        <taxon>Eukaryota</taxon>
        <taxon>Metazoa</taxon>
        <taxon>Chordata</taxon>
        <taxon>Craniata</taxon>
        <taxon>Vertebrata</taxon>
        <taxon>Euteleostomi</taxon>
        <taxon>Amphibia</taxon>
        <taxon>Batrachia</taxon>
        <taxon>Caudata</taxon>
        <taxon>Salamandroidea</taxon>
        <taxon>Salamandridae</taxon>
        <taxon>Pleurodelinae</taxon>
        <taxon>Pleurodeles</taxon>
    </lineage>
</organism>
<sequence>MDGAGGGLLGSMDGAGSGLLGSVDGAGGGLLGSVDGAGGGLLGSGDGTGGALLGSGDDGGLLRVLLFPDLPGFLWPFPTLGGVTAESTLPLGPLGAAWVAGVFPLSRRALANFWCFTGGTGCAVAP</sequence>
<comment type="caution">
    <text evidence="1">The sequence shown here is derived from an EMBL/GenBank/DDBJ whole genome shotgun (WGS) entry which is preliminary data.</text>
</comment>
<accession>A0AAV7UTP5</accession>
<protein>
    <submittedName>
        <fullName evidence="1">Uncharacterized protein</fullName>
    </submittedName>
</protein>
<keyword evidence="2" id="KW-1185">Reference proteome</keyword>
<proteinExistence type="predicted"/>